<protein>
    <submittedName>
        <fullName evidence="3">Ribbon-helix-helix protein, CopG family</fullName>
    </submittedName>
</protein>
<dbReference type="EMBL" id="JAPTGB010000007">
    <property type="protein sequence ID" value="MCZ0860432.1"/>
    <property type="molecule type" value="Genomic_DNA"/>
</dbReference>
<name>A0ABT4IFC0_9EURY</name>
<keyword evidence="1" id="KW-0175">Coiled coil</keyword>
<accession>A0ABT4IFC0</accession>
<comment type="caution">
    <text evidence="3">The sequence shown here is derived from an EMBL/GenBank/DDBJ whole genome shotgun (WGS) entry which is preliminary data.</text>
</comment>
<feature type="domain" description="Ribbon-helix-helix protein CopG" evidence="2">
    <location>
        <begin position="2"/>
        <end position="37"/>
    </location>
</feature>
<gene>
    <name evidence="3" type="ORF">O0S10_04205</name>
</gene>
<evidence type="ECO:0000256" key="1">
    <source>
        <dbReference type="SAM" id="Coils"/>
    </source>
</evidence>
<dbReference type="Proteomes" id="UP001141422">
    <property type="component" value="Unassembled WGS sequence"/>
</dbReference>
<keyword evidence="4" id="KW-1185">Reference proteome</keyword>
<dbReference type="Pfam" id="PF01402">
    <property type="entry name" value="RHH_1"/>
    <property type="match status" value="1"/>
</dbReference>
<feature type="coiled-coil region" evidence="1">
    <location>
        <begin position="78"/>
        <end position="109"/>
    </location>
</feature>
<evidence type="ECO:0000313" key="3">
    <source>
        <dbReference type="EMBL" id="MCZ0860432.1"/>
    </source>
</evidence>
<evidence type="ECO:0000259" key="2">
    <source>
        <dbReference type="Pfam" id="PF01402"/>
    </source>
</evidence>
<dbReference type="InterPro" id="IPR002145">
    <property type="entry name" value="CopG"/>
</dbReference>
<reference evidence="3" key="1">
    <citation type="submission" date="2022-12" db="EMBL/GenBank/DDBJ databases">
        <title>Isolation and characterisation of novel Methanocorpusculum spp. from native Australian herbivores indicates the genus is ancestrally host-associated.</title>
        <authorList>
            <person name="Volmer J.G."/>
            <person name="Soo R.M."/>
            <person name="Evans P.N."/>
            <person name="Hoedt E.C."/>
            <person name="Astorga Alsina A.L."/>
            <person name="Woodcroft B.J."/>
            <person name="Tyson G.W."/>
            <person name="Hugenholtz P."/>
            <person name="Morrison M."/>
        </authorList>
    </citation>
    <scope>NUCLEOTIDE SEQUENCE</scope>
    <source>
        <strain evidence="3">MG</strain>
    </source>
</reference>
<sequence>MVSVRLPVDLLRQLDELKEKEGRDRTAVIVQAVKYWVSVDGKITTDHEYLARLGNLDQNIDCINQSLTEIRTGFNDRLTEIKRENATELRELRSLLAEQQKTINILLRMIPKDE</sequence>
<organism evidence="3 4">
    <name type="scientific">Methanocorpusculum petauri</name>
    <dbReference type="NCBI Taxonomy" id="3002863"/>
    <lineage>
        <taxon>Archaea</taxon>
        <taxon>Methanobacteriati</taxon>
        <taxon>Methanobacteriota</taxon>
        <taxon>Stenosarchaea group</taxon>
        <taxon>Methanomicrobia</taxon>
        <taxon>Methanomicrobiales</taxon>
        <taxon>Methanocorpusculaceae</taxon>
        <taxon>Methanocorpusculum</taxon>
    </lineage>
</organism>
<proteinExistence type="predicted"/>
<evidence type="ECO:0000313" key="4">
    <source>
        <dbReference type="Proteomes" id="UP001141422"/>
    </source>
</evidence>